<dbReference type="InterPro" id="IPR004827">
    <property type="entry name" value="bZIP"/>
</dbReference>
<evidence type="ECO:0000256" key="5">
    <source>
        <dbReference type="ARBA" id="ARBA00023242"/>
    </source>
</evidence>
<dbReference type="SUPFAM" id="SSF57959">
    <property type="entry name" value="Leucine zipper domain"/>
    <property type="match status" value="1"/>
</dbReference>
<dbReference type="InterPro" id="IPR044168">
    <property type="entry name" value="RISBZ3/4/5"/>
</dbReference>
<protein>
    <recommendedName>
        <fullName evidence="7">BZIP domain-containing protein</fullName>
    </recommendedName>
</protein>
<feature type="compositionally biased region" description="Polar residues" evidence="6">
    <location>
        <begin position="116"/>
        <end position="130"/>
    </location>
</feature>
<evidence type="ECO:0000256" key="4">
    <source>
        <dbReference type="ARBA" id="ARBA00023163"/>
    </source>
</evidence>
<dbReference type="EMBL" id="JAAGAX010000009">
    <property type="protein sequence ID" value="KAF2302778.1"/>
    <property type="molecule type" value="Genomic_DNA"/>
</dbReference>
<comment type="subcellular location">
    <subcellularLocation>
        <location evidence="1">Nucleus</location>
    </subcellularLocation>
</comment>
<gene>
    <name evidence="8" type="ORF">GH714_008339</name>
</gene>
<dbReference type="PROSITE" id="PS50217">
    <property type="entry name" value="BZIP"/>
    <property type="match status" value="1"/>
</dbReference>
<keyword evidence="3" id="KW-0238">DNA-binding</keyword>
<organism evidence="8 9">
    <name type="scientific">Hevea brasiliensis</name>
    <name type="common">Para rubber tree</name>
    <name type="synonym">Siphonia brasiliensis</name>
    <dbReference type="NCBI Taxonomy" id="3981"/>
    <lineage>
        <taxon>Eukaryota</taxon>
        <taxon>Viridiplantae</taxon>
        <taxon>Streptophyta</taxon>
        <taxon>Embryophyta</taxon>
        <taxon>Tracheophyta</taxon>
        <taxon>Spermatophyta</taxon>
        <taxon>Magnoliopsida</taxon>
        <taxon>eudicotyledons</taxon>
        <taxon>Gunneridae</taxon>
        <taxon>Pentapetalae</taxon>
        <taxon>rosids</taxon>
        <taxon>fabids</taxon>
        <taxon>Malpighiales</taxon>
        <taxon>Euphorbiaceae</taxon>
        <taxon>Crotonoideae</taxon>
        <taxon>Micrandreae</taxon>
        <taxon>Hevea</taxon>
    </lineage>
</organism>
<evidence type="ECO:0000256" key="1">
    <source>
        <dbReference type="ARBA" id="ARBA00004123"/>
    </source>
</evidence>
<dbReference type="GO" id="GO:0003677">
    <property type="term" value="F:DNA binding"/>
    <property type="evidence" value="ECO:0007669"/>
    <property type="project" value="UniProtKB-KW"/>
</dbReference>
<dbReference type="GO" id="GO:0003700">
    <property type="term" value="F:DNA-binding transcription factor activity"/>
    <property type="evidence" value="ECO:0007669"/>
    <property type="project" value="InterPro"/>
</dbReference>
<dbReference type="GO" id="GO:0046983">
    <property type="term" value="F:protein dimerization activity"/>
    <property type="evidence" value="ECO:0007669"/>
    <property type="project" value="UniProtKB-ARBA"/>
</dbReference>
<feature type="region of interest" description="Disordered" evidence="6">
    <location>
        <begin position="116"/>
        <end position="185"/>
    </location>
</feature>
<evidence type="ECO:0000256" key="3">
    <source>
        <dbReference type="ARBA" id="ARBA00023125"/>
    </source>
</evidence>
<evidence type="ECO:0000313" key="9">
    <source>
        <dbReference type="Proteomes" id="UP000467840"/>
    </source>
</evidence>
<name>A0A6A6LR97_HEVBR</name>
<dbReference type="CDD" id="cd14702">
    <property type="entry name" value="bZIP_plant_GBF1"/>
    <property type="match status" value="1"/>
</dbReference>
<reference evidence="8 9" key="1">
    <citation type="journal article" date="2020" name="Mol. Plant">
        <title>The Chromosome-Based Rubber Tree Genome Provides New Insights into Spurge Genome Evolution and Rubber Biosynthesis.</title>
        <authorList>
            <person name="Liu J."/>
            <person name="Shi C."/>
            <person name="Shi C.C."/>
            <person name="Li W."/>
            <person name="Zhang Q.J."/>
            <person name="Zhang Y."/>
            <person name="Li K."/>
            <person name="Lu H.F."/>
            <person name="Shi C."/>
            <person name="Zhu S.T."/>
            <person name="Xiao Z.Y."/>
            <person name="Nan H."/>
            <person name="Yue Y."/>
            <person name="Zhu X.G."/>
            <person name="Wu Y."/>
            <person name="Hong X.N."/>
            <person name="Fan G.Y."/>
            <person name="Tong Y."/>
            <person name="Zhang D."/>
            <person name="Mao C.L."/>
            <person name="Liu Y.L."/>
            <person name="Hao S.J."/>
            <person name="Liu W.Q."/>
            <person name="Lv M.Q."/>
            <person name="Zhang H.B."/>
            <person name="Liu Y."/>
            <person name="Hu-Tang G.R."/>
            <person name="Wang J.P."/>
            <person name="Wang J.H."/>
            <person name="Sun Y.H."/>
            <person name="Ni S.B."/>
            <person name="Chen W.B."/>
            <person name="Zhang X.C."/>
            <person name="Jiao Y.N."/>
            <person name="Eichler E.E."/>
            <person name="Li G.H."/>
            <person name="Liu X."/>
            <person name="Gao L.Z."/>
        </authorList>
    </citation>
    <scope>NUCLEOTIDE SEQUENCE [LARGE SCALE GENOMIC DNA]</scope>
    <source>
        <strain evidence="9">cv. GT1</strain>
        <tissue evidence="8">Leaf</tissue>
    </source>
</reference>
<evidence type="ECO:0000259" key="7">
    <source>
        <dbReference type="PROSITE" id="PS50217"/>
    </source>
</evidence>
<dbReference type="InterPro" id="IPR045314">
    <property type="entry name" value="bZIP_plant_GBF1"/>
</dbReference>
<dbReference type="Pfam" id="PF00170">
    <property type="entry name" value="bZIP_1"/>
    <property type="match status" value="1"/>
</dbReference>
<dbReference type="InterPro" id="IPR046347">
    <property type="entry name" value="bZIP_sf"/>
</dbReference>
<evidence type="ECO:0000256" key="2">
    <source>
        <dbReference type="ARBA" id="ARBA00023015"/>
    </source>
</evidence>
<evidence type="ECO:0000313" key="8">
    <source>
        <dbReference type="EMBL" id="KAF2302778.1"/>
    </source>
</evidence>
<keyword evidence="9" id="KW-1185">Reference proteome</keyword>
<accession>A0A6A6LR97</accession>
<sequence>MILDKKFAGTLDQGAGCLIIFEDQKTDAIYPATLETISNMGKIVDSLFVMLFFLPLYCFQNRVVSGNIAVGSLDAMNGFSSCGLPESFVVWSQNISPKQSSISSAPIDAQSSVCVSSPLSANNKPNQTRVSSSGSSDDDDAETEAGPCEQSNNSNPIDLRRIRRMVSNRESARRSRKRKQAHLHELESQVEQLTGDNASLYKQLSDASHQYRDAHTNNRVLKSDVEALRAKVKLAEDMVTRGSLTSSLNQLVHQNHLTSPQPLNNHNLRVSPTITINGDDASYAVGVGNADISNGNLRSSVMSDAVSCVSELWP</sequence>
<dbReference type="Proteomes" id="UP000467840">
    <property type="component" value="Chromosome 16"/>
</dbReference>
<proteinExistence type="predicted"/>
<comment type="caution">
    <text evidence="8">The sequence shown here is derived from an EMBL/GenBank/DDBJ whole genome shotgun (WGS) entry which is preliminary data.</text>
</comment>
<dbReference type="Gene3D" id="1.25.40.570">
    <property type="match status" value="1"/>
</dbReference>
<evidence type="ECO:0000256" key="6">
    <source>
        <dbReference type="SAM" id="MobiDB-lite"/>
    </source>
</evidence>
<dbReference type="PANTHER" id="PTHR47693:SF1">
    <property type="entry name" value="BZIP TRANSCRIPTION FACTOR RISBZ3"/>
    <property type="match status" value="1"/>
</dbReference>
<feature type="domain" description="BZIP" evidence="7">
    <location>
        <begin position="158"/>
        <end position="210"/>
    </location>
</feature>
<dbReference type="FunFam" id="1.20.5.170:FF:000020">
    <property type="entry name" value="BZIP transcription factor"/>
    <property type="match status" value="1"/>
</dbReference>
<dbReference type="PANTHER" id="PTHR47693">
    <property type="entry name" value="BZIP TRANSCRIPTION FACTOR RISBZ3-RELATED"/>
    <property type="match status" value="1"/>
</dbReference>
<keyword evidence="5" id="KW-0539">Nucleus</keyword>
<dbReference type="Gene3D" id="1.20.5.170">
    <property type="match status" value="1"/>
</dbReference>
<dbReference type="Pfam" id="PF18503">
    <property type="entry name" value="RPN6_C_helix"/>
    <property type="match status" value="1"/>
</dbReference>
<dbReference type="PROSITE" id="PS00036">
    <property type="entry name" value="BZIP_BASIC"/>
    <property type="match status" value="1"/>
</dbReference>
<dbReference type="InterPro" id="IPR040780">
    <property type="entry name" value="Rpn6_C_helix"/>
</dbReference>
<dbReference type="SMART" id="SM00338">
    <property type="entry name" value="BRLZ"/>
    <property type="match status" value="1"/>
</dbReference>
<dbReference type="GO" id="GO:0005634">
    <property type="term" value="C:nucleus"/>
    <property type="evidence" value="ECO:0007669"/>
    <property type="project" value="UniProtKB-SubCell"/>
</dbReference>
<dbReference type="AlphaFoldDB" id="A0A6A6LR97"/>
<keyword evidence="4" id="KW-0804">Transcription</keyword>
<keyword evidence="2" id="KW-0805">Transcription regulation</keyword>